<dbReference type="InterPro" id="IPR050793">
    <property type="entry name" value="CMP-NeuNAc_synthase"/>
</dbReference>
<dbReference type="InterPro" id="IPR036412">
    <property type="entry name" value="HAD-like_sf"/>
</dbReference>
<dbReference type="InterPro" id="IPR006549">
    <property type="entry name" value="HAD-SF_hydro_IIIA"/>
</dbReference>
<evidence type="ECO:0000256" key="7">
    <source>
        <dbReference type="PIRSR" id="PIRSR006118-2"/>
    </source>
</evidence>
<dbReference type="NCBIfam" id="TIGR01670">
    <property type="entry name" value="KdsC-phosphatas"/>
    <property type="match status" value="1"/>
</dbReference>
<dbReference type="Proteomes" id="UP000253141">
    <property type="component" value="Unassembled WGS sequence"/>
</dbReference>
<evidence type="ECO:0000256" key="5">
    <source>
        <dbReference type="ARBA" id="ARBA00022801"/>
    </source>
</evidence>
<dbReference type="CDD" id="cd01630">
    <property type="entry name" value="HAD_KDO-like"/>
    <property type="match status" value="1"/>
</dbReference>
<comment type="subunit">
    <text evidence="3">Homotetramer.</text>
</comment>
<comment type="similarity">
    <text evidence="2">Belongs to the KdsC family.</text>
</comment>
<keyword evidence="6 7" id="KW-0460">Magnesium</keyword>
<dbReference type="RefSeq" id="WP_114460024.1">
    <property type="nucleotide sequence ID" value="NZ_QPIW01000002.1"/>
</dbReference>
<dbReference type="OrthoDB" id="9805604at2"/>
<evidence type="ECO:0000256" key="6">
    <source>
        <dbReference type="ARBA" id="ARBA00022842"/>
    </source>
</evidence>
<dbReference type="InterPro" id="IPR023214">
    <property type="entry name" value="HAD_sf"/>
</dbReference>
<evidence type="ECO:0000256" key="3">
    <source>
        <dbReference type="ARBA" id="ARBA00011881"/>
    </source>
</evidence>
<dbReference type="GO" id="GO:0046872">
    <property type="term" value="F:metal ion binding"/>
    <property type="evidence" value="ECO:0007669"/>
    <property type="project" value="UniProtKB-KW"/>
</dbReference>
<sequence length="161" mass="17634">MNNIKLFLTDVDGVLTDGSMYYTESGDEFKRFHTYDGMAFELLRKAGIKTGIITSENTQIVARRAAKIKADYLYQGKRDGGKLAAAEEICAEMGITLTQVAYIGDDINCLELLQAVGLPACPANARAAVKKIPNILLLQTRGGDGAVREFVEIILEQRPSF</sequence>
<dbReference type="Pfam" id="PF08282">
    <property type="entry name" value="Hydrolase_3"/>
    <property type="match status" value="1"/>
</dbReference>
<dbReference type="GO" id="GO:0008781">
    <property type="term" value="F:N-acylneuraminate cytidylyltransferase activity"/>
    <property type="evidence" value="ECO:0007669"/>
    <property type="project" value="TreeGrafter"/>
</dbReference>
<dbReference type="PIRSF" id="PIRSF006118">
    <property type="entry name" value="KDO8-P_Ptase"/>
    <property type="match status" value="1"/>
</dbReference>
<dbReference type="AlphaFoldDB" id="A0A369IF26"/>
<comment type="cofactor">
    <cofactor evidence="1 7">
        <name>Mg(2+)</name>
        <dbReference type="ChEBI" id="CHEBI:18420"/>
    </cofactor>
</comment>
<accession>A0A369IF26</accession>
<dbReference type="PANTHER" id="PTHR21485:SF3">
    <property type="entry name" value="N-ACYLNEURAMINATE CYTIDYLYLTRANSFERASE"/>
    <property type="match status" value="1"/>
</dbReference>
<evidence type="ECO:0000313" key="8">
    <source>
        <dbReference type="EMBL" id="RDB07450.1"/>
    </source>
</evidence>
<reference evidence="8 9" key="1">
    <citation type="submission" date="2018-07" db="EMBL/GenBank/DDBJ databases">
        <title>Genome analysis of Runella aurantiaca.</title>
        <authorList>
            <person name="Yang X."/>
        </authorList>
    </citation>
    <scope>NUCLEOTIDE SEQUENCE [LARGE SCALE GENOMIC DNA]</scope>
    <source>
        <strain evidence="8 9">YX9</strain>
    </source>
</reference>
<dbReference type="NCBIfam" id="TIGR01662">
    <property type="entry name" value="HAD-SF-IIIA"/>
    <property type="match status" value="1"/>
</dbReference>
<dbReference type="Gene3D" id="3.40.50.1000">
    <property type="entry name" value="HAD superfamily/HAD-like"/>
    <property type="match status" value="1"/>
</dbReference>
<dbReference type="FunFam" id="3.40.50.1000:FF:000029">
    <property type="entry name" value="3-deoxy-D-manno-octulosonate 8-phosphate phosphatase KdsC"/>
    <property type="match status" value="1"/>
</dbReference>
<evidence type="ECO:0000313" key="9">
    <source>
        <dbReference type="Proteomes" id="UP000253141"/>
    </source>
</evidence>
<evidence type="ECO:0000256" key="1">
    <source>
        <dbReference type="ARBA" id="ARBA00001946"/>
    </source>
</evidence>
<evidence type="ECO:0000256" key="2">
    <source>
        <dbReference type="ARBA" id="ARBA00005893"/>
    </source>
</evidence>
<dbReference type="GO" id="GO:0016788">
    <property type="term" value="F:hydrolase activity, acting on ester bonds"/>
    <property type="evidence" value="ECO:0007669"/>
    <property type="project" value="InterPro"/>
</dbReference>
<evidence type="ECO:0000256" key="4">
    <source>
        <dbReference type="ARBA" id="ARBA00022723"/>
    </source>
</evidence>
<feature type="binding site" evidence="7">
    <location>
        <position position="10"/>
    </location>
    <ligand>
        <name>Mg(2+)</name>
        <dbReference type="ChEBI" id="CHEBI:18420"/>
    </ligand>
</feature>
<proteinExistence type="inferred from homology"/>
<keyword evidence="9" id="KW-1185">Reference proteome</keyword>
<gene>
    <name evidence="8" type="ORF">DVG78_03650</name>
</gene>
<dbReference type="PANTHER" id="PTHR21485">
    <property type="entry name" value="HAD SUPERFAMILY MEMBERS CMAS AND KDSC"/>
    <property type="match status" value="1"/>
</dbReference>
<feature type="binding site" evidence="7">
    <location>
        <position position="12"/>
    </location>
    <ligand>
        <name>substrate</name>
    </ligand>
</feature>
<protein>
    <submittedName>
        <fullName evidence="8">HAD-IIIA family hydrolase</fullName>
    </submittedName>
</protein>
<dbReference type="SUPFAM" id="SSF56784">
    <property type="entry name" value="HAD-like"/>
    <property type="match status" value="1"/>
</dbReference>
<keyword evidence="4 7" id="KW-0479">Metal-binding</keyword>
<feature type="binding site" evidence="7">
    <location>
        <position position="105"/>
    </location>
    <ligand>
        <name>Mg(2+)</name>
        <dbReference type="ChEBI" id="CHEBI:18420"/>
    </ligand>
</feature>
<organism evidence="8 9">
    <name type="scientific">Runella aurantiaca</name>
    <dbReference type="NCBI Taxonomy" id="2282308"/>
    <lineage>
        <taxon>Bacteria</taxon>
        <taxon>Pseudomonadati</taxon>
        <taxon>Bacteroidota</taxon>
        <taxon>Cytophagia</taxon>
        <taxon>Cytophagales</taxon>
        <taxon>Spirosomataceae</taxon>
        <taxon>Runella</taxon>
    </lineage>
</organism>
<name>A0A369IF26_9BACT</name>
<dbReference type="InterPro" id="IPR010023">
    <property type="entry name" value="KdsC_fam"/>
</dbReference>
<dbReference type="EMBL" id="QPIW01000002">
    <property type="protein sequence ID" value="RDB07450.1"/>
    <property type="molecule type" value="Genomic_DNA"/>
</dbReference>
<comment type="caution">
    <text evidence="8">The sequence shown here is derived from an EMBL/GenBank/DDBJ whole genome shotgun (WGS) entry which is preliminary data.</text>
</comment>
<keyword evidence="5 8" id="KW-0378">Hydrolase</keyword>